<organism evidence="2 3">
    <name type="scientific">Nocardiopsis metallicus</name>
    <dbReference type="NCBI Taxonomy" id="179819"/>
    <lineage>
        <taxon>Bacteria</taxon>
        <taxon>Bacillati</taxon>
        <taxon>Actinomycetota</taxon>
        <taxon>Actinomycetes</taxon>
        <taxon>Streptosporangiales</taxon>
        <taxon>Nocardiopsidaceae</taxon>
        <taxon>Nocardiopsis</taxon>
    </lineage>
</organism>
<dbReference type="Proteomes" id="UP000579647">
    <property type="component" value="Unassembled WGS sequence"/>
</dbReference>
<accession>A0A840W2J4</accession>
<keyword evidence="1" id="KW-1133">Transmembrane helix</keyword>
<protein>
    <submittedName>
        <fullName evidence="2">Putative membrane protein YesL</fullName>
    </submittedName>
</protein>
<keyword evidence="1" id="KW-0812">Transmembrane</keyword>
<proteinExistence type="predicted"/>
<dbReference type="RefSeq" id="WP_184361714.1">
    <property type="nucleotide sequence ID" value="NZ_BAAAKM010000136.1"/>
</dbReference>
<evidence type="ECO:0000256" key="1">
    <source>
        <dbReference type="SAM" id="Phobius"/>
    </source>
</evidence>
<dbReference type="AlphaFoldDB" id="A0A840W2J4"/>
<name>A0A840W2J4_9ACTN</name>
<comment type="caution">
    <text evidence="2">The sequence shown here is derived from an EMBL/GenBank/DDBJ whole genome shotgun (WGS) entry which is preliminary data.</text>
</comment>
<evidence type="ECO:0000313" key="2">
    <source>
        <dbReference type="EMBL" id="MBB5489503.1"/>
    </source>
</evidence>
<reference evidence="2 3" key="1">
    <citation type="submission" date="2020-08" db="EMBL/GenBank/DDBJ databases">
        <title>Sequencing the genomes of 1000 actinobacteria strains.</title>
        <authorList>
            <person name="Klenk H.-P."/>
        </authorList>
    </citation>
    <scope>NUCLEOTIDE SEQUENCE [LARGE SCALE GENOMIC DNA]</scope>
    <source>
        <strain evidence="2 3">DSM 44598</strain>
    </source>
</reference>
<evidence type="ECO:0000313" key="3">
    <source>
        <dbReference type="Proteomes" id="UP000579647"/>
    </source>
</evidence>
<feature type="transmembrane region" description="Helical" evidence="1">
    <location>
        <begin position="6"/>
        <end position="30"/>
    </location>
</feature>
<sequence length="47" mass="4744">MEAGAPASTVLSSVGLMLLAALCWLTPALLSFRPVSARARTGNGAVD</sequence>
<keyword evidence="3" id="KW-1185">Reference proteome</keyword>
<dbReference type="EMBL" id="JACHDO010000001">
    <property type="protein sequence ID" value="MBB5489503.1"/>
    <property type="molecule type" value="Genomic_DNA"/>
</dbReference>
<gene>
    <name evidence="2" type="ORF">HNR07_000640</name>
</gene>
<keyword evidence="1" id="KW-0472">Membrane</keyword>